<evidence type="ECO:0000313" key="7">
    <source>
        <dbReference type="EMBL" id="KAF3087946.1"/>
    </source>
</evidence>
<dbReference type="Gene3D" id="3.50.50.60">
    <property type="entry name" value="FAD/NAD(P)-binding domain"/>
    <property type="match status" value="1"/>
</dbReference>
<dbReference type="Pfam" id="PF01494">
    <property type="entry name" value="FAD_binding_3"/>
    <property type="match status" value="1"/>
</dbReference>
<evidence type="ECO:0000256" key="2">
    <source>
        <dbReference type="ARBA" id="ARBA00022630"/>
    </source>
</evidence>
<comment type="caution">
    <text evidence="7">The sequence shown here is derived from an EMBL/GenBank/DDBJ whole genome shotgun (WGS) entry which is preliminary data.</text>
</comment>
<dbReference type="PANTHER" id="PTHR47178:SF5">
    <property type="entry name" value="FAD-BINDING DOMAIN-CONTAINING PROTEIN"/>
    <property type="match status" value="1"/>
</dbReference>
<evidence type="ECO:0000256" key="3">
    <source>
        <dbReference type="ARBA" id="ARBA00022827"/>
    </source>
</evidence>
<name>A0A7C8J405_ORBOL</name>
<dbReference type="SUPFAM" id="SSF51905">
    <property type="entry name" value="FAD/NAD(P)-binding domain"/>
    <property type="match status" value="1"/>
</dbReference>
<dbReference type="InterPro" id="IPR002938">
    <property type="entry name" value="FAD-bd"/>
</dbReference>
<evidence type="ECO:0000256" key="1">
    <source>
        <dbReference type="ARBA" id="ARBA00001974"/>
    </source>
</evidence>
<keyword evidence="4" id="KW-0560">Oxidoreductase</keyword>
<accession>A0A7C8J405</accession>
<protein>
    <recommendedName>
        <fullName evidence="6">FAD-binding domain-containing protein</fullName>
    </recommendedName>
</protein>
<gene>
    <name evidence="7" type="ORF">TWF102_010327</name>
</gene>
<feature type="domain" description="FAD-binding" evidence="6">
    <location>
        <begin position="326"/>
        <end position="378"/>
    </location>
</feature>
<evidence type="ECO:0000313" key="8">
    <source>
        <dbReference type="Proteomes" id="UP000475325"/>
    </source>
</evidence>
<keyword evidence="5" id="KW-0503">Monooxygenase</keyword>
<dbReference type="Proteomes" id="UP000475325">
    <property type="component" value="Unassembled WGS sequence"/>
</dbReference>
<evidence type="ECO:0000256" key="5">
    <source>
        <dbReference type="ARBA" id="ARBA00023033"/>
    </source>
</evidence>
<dbReference type="GO" id="GO:0004497">
    <property type="term" value="F:monooxygenase activity"/>
    <property type="evidence" value="ECO:0007669"/>
    <property type="project" value="UniProtKB-KW"/>
</dbReference>
<dbReference type="EMBL" id="WIQW01000074">
    <property type="protein sequence ID" value="KAF3087946.1"/>
    <property type="molecule type" value="Genomic_DNA"/>
</dbReference>
<organism evidence="7 8">
    <name type="scientific">Orbilia oligospora</name>
    <name type="common">Nematode-trapping fungus</name>
    <name type="synonym">Arthrobotrys oligospora</name>
    <dbReference type="NCBI Taxonomy" id="2813651"/>
    <lineage>
        <taxon>Eukaryota</taxon>
        <taxon>Fungi</taxon>
        <taxon>Dikarya</taxon>
        <taxon>Ascomycota</taxon>
        <taxon>Pezizomycotina</taxon>
        <taxon>Orbiliomycetes</taxon>
        <taxon>Orbiliales</taxon>
        <taxon>Orbiliaceae</taxon>
        <taxon>Orbilia</taxon>
    </lineage>
</organism>
<sequence length="428" mass="46874">MTTQLSDRVIIIGGGLAGLALAQGLQKADPPIPFHIFERDTSAAYRAQGYRIRIWGDGADALKHLLPEHLWTAFEATCAQLADGARKLDALTNEVGEMAIPRGALPSGTPYNADRATLRFVLLAGLEDKISFGKVFEGYEVDENTGDVSVQFADGTVEKGRMLVGADGVRSVVRKYFLPELKPLDSEGRAIFGKTYLDKTGVLEQVSSHLTSGGIVITSGEQGKQLKLFSEAIYFNRGLEGAVGFDLPPDYIYWVLCLRSDLVADERLEERNFLNLNSTKSAKLAGDLTADWNEKIRSVFDNQNPDAASTLSFFICDPENFKSSWENLRRERAREPVVLLGDSAHPMPPVGAVGANTAFQEASDLFDTLVRVYNTSSSSSTGPGEELKNYETRLVDRAIESIRKSTAGAGNFWGMRPLAELQPATVWR</sequence>
<dbReference type="GO" id="GO:0071949">
    <property type="term" value="F:FAD binding"/>
    <property type="evidence" value="ECO:0007669"/>
    <property type="project" value="InterPro"/>
</dbReference>
<dbReference type="PANTHER" id="PTHR47178">
    <property type="entry name" value="MONOOXYGENASE, FAD-BINDING"/>
    <property type="match status" value="1"/>
</dbReference>
<keyword evidence="3" id="KW-0274">FAD</keyword>
<dbReference type="InterPro" id="IPR036188">
    <property type="entry name" value="FAD/NAD-bd_sf"/>
</dbReference>
<reference evidence="7 8" key="1">
    <citation type="submission" date="2019-06" db="EMBL/GenBank/DDBJ databases">
        <authorList>
            <person name="Palmer J.M."/>
        </authorList>
    </citation>
    <scope>NUCLEOTIDE SEQUENCE [LARGE SCALE GENOMIC DNA]</scope>
    <source>
        <strain evidence="7 8">TWF102</strain>
    </source>
</reference>
<dbReference type="AlphaFoldDB" id="A0A7C8J405"/>
<keyword evidence="2" id="KW-0285">Flavoprotein</keyword>
<dbReference type="PRINTS" id="PR00420">
    <property type="entry name" value="RNGMNOXGNASE"/>
</dbReference>
<proteinExistence type="predicted"/>
<comment type="cofactor">
    <cofactor evidence="1">
        <name>FAD</name>
        <dbReference type="ChEBI" id="CHEBI:57692"/>
    </cofactor>
</comment>
<evidence type="ECO:0000259" key="6">
    <source>
        <dbReference type="Pfam" id="PF01494"/>
    </source>
</evidence>
<evidence type="ECO:0000256" key="4">
    <source>
        <dbReference type="ARBA" id="ARBA00023002"/>
    </source>
</evidence>